<dbReference type="InterPro" id="IPR003816">
    <property type="entry name" value="Nitrate_red_gam"/>
</dbReference>
<dbReference type="GO" id="GO:0009325">
    <property type="term" value="C:nitrate reductase complex"/>
    <property type="evidence" value="ECO:0007669"/>
    <property type="project" value="InterPro"/>
</dbReference>
<feature type="domain" description="NarG-like" evidence="15">
    <location>
        <begin position="3"/>
        <end position="221"/>
    </location>
</feature>
<evidence type="ECO:0000256" key="10">
    <source>
        <dbReference type="ARBA" id="ARBA00023004"/>
    </source>
</evidence>
<dbReference type="PANTHER" id="PTHR30598">
    <property type="entry name" value="NITRATE REDUCTASE PRIVATE CHAPERONE, REDOX ENZYME MATURATION PROTEIN REMP FAMILY"/>
    <property type="match status" value="1"/>
</dbReference>
<evidence type="ECO:0000313" key="17">
    <source>
        <dbReference type="Proteomes" id="UP000040453"/>
    </source>
</evidence>
<dbReference type="Proteomes" id="UP000040453">
    <property type="component" value="Unassembled WGS sequence"/>
</dbReference>
<dbReference type="GO" id="GO:0020037">
    <property type="term" value="F:heme binding"/>
    <property type="evidence" value="ECO:0007669"/>
    <property type="project" value="TreeGrafter"/>
</dbReference>
<dbReference type="PANTHER" id="PTHR30598:SF3">
    <property type="entry name" value="RESPIRATORY NITRATE REDUCTASE 1 GAMMA CHAIN"/>
    <property type="match status" value="1"/>
</dbReference>
<name>A0A0A1MD18_9BACI</name>
<dbReference type="EMBL" id="CDGG01000001">
    <property type="protein sequence ID" value="CEI80973.1"/>
    <property type="molecule type" value="Genomic_DNA"/>
</dbReference>
<feature type="transmembrane region" description="Helical" evidence="14">
    <location>
        <begin position="125"/>
        <end position="144"/>
    </location>
</feature>
<feature type="transmembrane region" description="Helical" evidence="14">
    <location>
        <begin position="6"/>
        <end position="26"/>
    </location>
</feature>
<dbReference type="OrthoDB" id="9788113at2"/>
<feature type="transmembrane region" description="Helical" evidence="14">
    <location>
        <begin position="183"/>
        <end position="211"/>
    </location>
</feature>
<dbReference type="Gene3D" id="1.20.950.20">
    <property type="entry name" value="Transmembrane di-heme cytochromes, Chain C"/>
    <property type="match status" value="1"/>
</dbReference>
<evidence type="ECO:0000256" key="6">
    <source>
        <dbReference type="ARBA" id="ARBA00022723"/>
    </source>
</evidence>
<sequence>MDLLLWGVFPYIVLTIFILGHIYRYQKDQFGWTTKSSEFLEKKQLRVGSLLFHWGLLFVFGGHVLGLIIPVGFYNALGITEHQYHMIAIGFGVPAGIAAFAGILLLTYRRISVKRIKATTSPGDWAALIFVLLALLSGLIATSFNVDAQGFDYRTTIAPWLRGLFIFNLQPELMQSVPIWFKIHIYCTFALYVIWPFTRLVHAFSFPLRYLRRSYVIYKKRVPRNTTKESF</sequence>
<dbReference type="InterPro" id="IPR036197">
    <property type="entry name" value="NarG-like_sf"/>
</dbReference>
<dbReference type="GO" id="GO:0046872">
    <property type="term" value="F:metal ion binding"/>
    <property type="evidence" value="ECO:0007669"/>
    <property type="project" value="UniProtKB-KW"/>
</dbReference>
<dbReference type="InterPro" id="IPR051936">
    <property type="entry name" value="Heme-iron_electron_transfer"/>
</dbReference>
<organism evidence="16 17">
    <name type="scientific">Oceanobacillus oncorhynchi</name>
    <dbReference type="NCBI Taxonomy" id="545501"/>
    <lineage>
        <taxon>Bacteria</taxon>
        <taxon>Bacillati</taxon>
        <taxon>Bacillota</taxon>
        <taxon>Bacilli</taxon>
        <taxon>Bacillales</taxon>
        <taxon>Bacillaceae</taxon>
        <taxon>Oceanobacillus</taxon>
    </lineage>
</organism>
<dbReference type="GO" id="GO:0009055">
    <property type="term" value="F:electron transfer activity"/>
    <property type="evidence" value="ECO:0007669"/>
    <property type="project" value="TreeGrafter"/>
</dbReference>
<comment type="subcellular location">
    <subcellularLocation>
        <location evidence="1">Cell membrane</location>
        <topology evidence="1">Multi-pass membrane protein</topology>
    </subcellularLocation>
</comment>
<keyword evidence="3" id="KW-1003">Cell membrane</keyword>
<dbReference type="GO" id="GO:0019645">
    <property type="term" value="P:anaerobic electron transport chain"/>
    <property type="evidence" value="ECO:0007669"/>
    <property type="project" value="TreeGrafter"/>
</dbReference>
<evidence type="ECO:0000256" key="13">
    <source>
        <dbReference type="PIRSR" id="PIRSR603816-1"/>
    </source>
</evidence>
<evidence type="ECO:0000313" key="16">
    <source>
        <dbReference type="EMBL" id="CEI80973.1"/>
    </source>
</evidence>
<dbReference type="NCBIfam" id="TIGR00351">
    <property type="entry name" value="narI"/>
    <property type="match status" value="1"/>
</dbReference>
<gene>
    <name evidence="16" type="primary">narX</name>
    <name evidence="16" type="ORF">BN997_00786</name>
</gene>
<evidence type="ECO:0000256" key="11">
    <source>
        <dbReference type="ARBA" id="ARBA00023063"/>
    </source>
</evidence>
<keyword evidence="8 14" id="KW-1133">Transmembrane helix</keyword>
<keyword evidence="4 13" id="KW-0349">Heme</keyword>
<evidence type="ECO:0000256" key="2">
    <source>
        <dbReference type="ARBA" id="ARBA00022448"/>
    </source>
</evidence>
<feature type="binding site" description="axial binding residue" evidence="13">
    <location>
        <position position="184"/>
    </location>
    <ligand>
        <name>heme b</name>
        <dbReference type="ChEBI" id="CHEBI:60344"/>
        <label>1</label>
    </ligand>
    <ligandPart>
        <name>Fe</name>
        <dbReference type="ChEBI" id="CHEBI:18248"/>
    </ligandPart>
</feature>
<feature type="binding site" description="axial binding residue" evidence="13">
    <location>
        <position position="53"/>
    </location>
    <ligand>
        <name>heme b</name>
        <dbReference type="ChEBI" id="CHEBI:60344"/>
        <label>1</label>
    </ligand>
    <ligandPart>
        <name>Fe</name>
        <dbReference type="ChEBI" id="CHEBI:18248"/>
    </ligandPart>
</feature>
<keyword evidence="11" id="KW-0534">Nitrate assimilation</keyword>
<keyword evidence="2" id="KW-0813">Transport</keyword>
<evidence type="ECO:0000259" key="15">
    <source>
        <dbReference type="Pfam" id="PF02665"/>
    </source>
</evidence>
<dbReference type="GO" id="GO:0042128">
    <property type="term" value="P:nitrate assimilation"/>
    <property type="evidence" value="ECO:0007669"/>
    <property type="project" value="UniProtKB-KW"/>
</dbReference>
<dbReference type="GO" id="GO:0008940">
    <property type="term" value="F:nitrate reductase activity"/>
    <property type="evidence" value="ECO:0007669"/>
    <property type="project" value="InterPro"/>
</dbReference>
<feature type="binding site" description="axial binding residue" evidence="13">
    <location>
        <position position="202"/>
    </location>
    <ligand>
        <name>heme b</name>
        <dbReference type="ChEBI" id="CHEBI:60344"/>
        <label>1</label>
    </ligand>
    <ligandPart>
        <name>Fe</name>
        <dbReference type="ChEBI" id="CHEBI:18248"/>
    </ligandPart>
</feature>
<evidence type="ECO:0000256" key="3">
    <source>
        <dbReference type="ARBA" id="ARBA00022475"/>
    </source>
</evidence>
<dbReference type="GO" id="GO:0005886">
    <property type="term" value="C:plasma membrane"/>
    <property type="evidence" value="ECO:0007669"/>
    <property type="project" value="UniProtKB-SubCell"/>
</dbReference>
<evidence type="ECO:0000256" key="5">
    <source>
        <dbReference type="ARBA" id="ARBA00022692"/>
    </source>
</evidence>
<dbReference type="STRING" id="545501.BN997_00786"/>
<evidence type="ECO:0000256" key="7">
    <source>
        <dbReference type="ARBA" id="ARBA00022982"/>
    </source>
</evidence>
<dbReference type="Pfam" id="PF02665">
    <property type="entry name" value="Nitrate_red_gam"/>
    <property type="match status" value="1"/>
</dbReference>
<evidence type="ECO:0000256" key="12">
    <source>
        <dbReference type="ARBA" id="ARBA00023136"/>
    </source>
</evidence>
<keyword evidence="10 13" id="KW-0408">Iron</keyword>
<keyword evidence="6" id="KW-0479">Metal-binding</keyword>
<keyword evidence="9" id="KW-0560">Oxidoreductase</keyword>
<dbReference type="SUPFAM" id="SSF103501">
    <property type="entry name" value="Respiratory nitrate reductase 1 gamma chain"/>
    <property type="match status" value="1"/>
</dbReference>
<keyword evidence="5 14" id="KW-0812">Transmembrane</keyword>
<feature type="binding site" description="axial binding residue" evidence="13">
    <location>
        <position position="63"/>
    </location>
    <ligand>
        <name>heme b</name>
        <dbReference type="ChEBI" id="CHEBI:60344"/>
        <label>1</label>
    </ligand>
    <ligandPart>
        <name>Fe</name>
        <dbReference type="ChEBI" id="CHEBI:18248"/>
    </ligandPart>
</feature>
<keyword evidence="17" id="KW-1185">Reference proteome</keyword>
<keyword evidence="7" id="KW-0249">Electron transport</keyword>
<dbReference type="FunFam" id="1.20.950.20:FF:000001">
    <property type="entry name" value="Respiratory nitrate reductase subunit gamma"/>
    <property type="match status" value="1"/>
</dbReference>
<reference evidence="16 17" key="1">
    <citation type="submission" date="2014-11" db="EMBL/GenBank/DDBJ databases">
        <authorList>
            <person name="Urmite Genomes Urmite Genomes"/>
        </authorList>
    </citation>
    <scope>NUCLEOTIDE SEQUENCE [LARGE SCALE GENOMIC DNA]</scope>
    <source>
        <strain evidence="16 17">Oc5</strain>
    </source>
</reference>
<evidence type="ECO:0000256" key="9">
    <source>
        <dbReference type="ARBA" id="ARBA00023002"/>
    </source>
</evidence>
<dbReference type="RefSeq" id="WP_042529802.1">
    <property type="nucleotide sequence ID" value="NZ_CAXOIH010000003.1"/>
</dbReference>
<keyword evidence="12 14" id="KW-0472">Membrane</keyword>
<evidence type="ECO:0000256" key="14">
    <source>
        <dbReference type="SAM" id="Phobius"/>
    </source>
</evidence>
<feature type="transmembrane region" description="Helical" evidence="14">
    <location>
        <begin position="84"/>
        <end position="105"/>
    </location>
</feature>
<evidence type="ECO:0000256" key="1">
    <source>
        <dbReference type="ARBA" id="ARBA00004651"/>
    </source>
</evidence>
<evidence type="ECO:0000256" key="8">
    <source>
        <dbReference type="ARBA" id="ARBA00022989"/>
    </source>
</evidence>
<proteinExistence type="predicted"/>
<feature type="transmembrane region" description="Helical" evidence="14">
    <location>
        <begin position="47"/>
        <end position="72"/>
    </location>
</feature>
<evidence type="ECO:0000256" key="4">
    <source>
        <dbReference type="ARBA" id="ARBA00022617"/>
    </source>
</evidence>
<dbReference type="InterPro" id="IPR023234">
    <property type="entry name" value="NarG-like_domain"/>
</dbReference>
<protein>
    <submittedName>
        <fullName evidence="16">Nitrate reductase-like protein NarX</fullName>
    </submittedName>
</protein>
<dbReference type="AlphaFoldDB" id="A0A0A1MD18"/>
<accession>A0A0A1MD18</accession>